<evidence type="ECO:0000313" key="6">
    <source>
        <dbReference type="EMBL" id="CAA9306606.1"/>
    </source>
</evidence>
<evidence type="ECO:0000256" key="4">
    <source>
        <dbReference type="PIRNR" id="PIRNR000723"/>
    </source>
</evidence>
<dbReference type="PRINTS" id="PR01469">
    <property type="entry name" value="CARBMTKINASE"/>
</dbReference>
<dbReference type="GO" id="GO:0005829">
    <property type="term" value="C:cytosol"/>
    <property type="evidence" value="ECO:0007669"/>
    <property type="project" value="TreeGrafter"/>
</dbReference>
<reference evidence="6" key="1">
    <citation type="submission" date="2020-02" db="EMBL/GenBank/DDBJ databases">
        <authorList>
            <person name="Meier V. D."/>
        </authorList>
    </citation>
    <scope>NUCLEOTIDE SEQUENCE</scope>
    <source>
        <strain evidence="6">AVDCRST_MAG89</strain>
    </source>
</reference>
<dbReference type="PIRSF" id="PIRSF000723">
    <property type="entry name" value="Carbamate_kin"/>
    <property type="match status" value="1"/>
</dbReference>
<dbReference type="FunFam" id="3.40.1160.10:FF:000007">
    <property type="entry name" value="Carbamate kinase"/>
    <property type="match status" value="1"/>
</dbReference>
<accession>A0A6J4KHV4</accession>
<dbReference type="AlphaFoldDB" id="A0A6J4KHV4"/>
<dbReference type="CDD" id="cd04235">
    <property type="entry name" value="AAK_CK"/>
    <property type="match status" value="1"/>
</dbReference>
<evidence type="ECO:0000256" key="1">
    <source>
        <dbReference type="ARBA" id="ARBA00011066"/>
    </source>
</evidence>
<dbReference type="NCBIfam" id="NF009007">
    <property type="entry name" value="PRK12352.1"/>
    <property type="match status" value="1"/>
</dbReference>
<dbReference type="SUPFAM" id="SSF53633">
    <property type="entry name" value="Carbamate kinase-like"/>
    <property type="match status" value="1"/>
</dbReference>
<dbReference type="GO" id="GO:0008804">
    <property type="term" value="F:carbamate kinase activity"/>
    <property type="evidence" value="ECO:0007669"/>
    <property type="project" value="InterPro"/>
</dbReference>
<dbReference type="Gene3D" id="3.40.1160.10">
    <property type="entry name" value="Acetylglutamate kinase-like"/>
    <property type="match status" value="1"/>
</dbReference>
<dbReference type="PANTHER" id="PTHR30409:SF1">
    <property type="entry name" value="CARBAMATE KINASE-RELATED"/>
    <property type="match status" value="1"/>
</dbReference>
<gene>
    <name evidence="6" type="ORF">AVDCRST_MAG89-839</name>
</gene>
<name>A0A6J4KHV4_9BACT</name>
<sequence>MWPRCRGFVAQKTVVIALGGNALAQPDEEGTIAQQFRHTRESLHAVVELAREGWHIAIVHGNGPQVGNELIRNEQSRHLVPPLPLGVLVAGTEGWIGYMIQQSLQNALRAGGVDRQVVTMVTQVLVDPADPELRRPTKPIGRTMDEQTARALATELGGEVSEAKGGWRRVVPSPRPTAIVEREMIRTLVAQGHLVIAAGGGGCPVYEHPRYGLEGVDAVVDKDRAAAILGRDIGADVLVILTDVDRVYRDFGTPEQRAVERLTMAEADELLGGGGLGSGSMAPKLEAAAEFVRRGGTRAIIARLDQGREAVAGQAGTEVVRQ</sequence>
<keyword evidence="2 4" id="KW-0808">Transferase</keyword>
<dbReference type="InterPro" id="IPR001048">
    <property type="entry name" value="Asp/Glu/Uridylate_kinase"/>
</dbReference>
<dbReference type="EMBL" id="CADCTV010000182">
    <property type="protein sequence ID" value="CAA9306606.1"/>
    <property type="molecule type" value="Genomic_DNA"/>
</dbReference>
<feature type="domain" description="Aspartate/glutamate/uridylate kinase" evidence="5">
    <location>
        <begin position="12"/>
        <end position="302"/>
    </location>
</feature>
<dbReference type="InterPro" id="IPR036393">
    <property type="entry name" value="AceGlu_kinase-like_sf"/>
</dbReference>
<evidence type="ECO:0000259" key="5">
    <source>
        <dbReference type="Pfam" id="PF00696"/>
    </source>
</evidence>
<keyword evidence="3 4" id="KW-0418">Kinase</keyword>
<evidence type="ECO:0000256" key="3">
    <source>
        <dbReference type="ARBA" id="ARBA00022777"/>
    </source>
</evidence>
<dbReference type="Pfam" id="PF00696">
    <property type="entry name" value="AA_kinase"/>
    <property type="match status" value="1"/>
</dbReference>
<dbReference type="InterPro" id="IPR003964">
    <property type="entry name" value="Carb_kinase"/>
</dbReference>
<comment type="similarity">
    <text evidence="1 4">Belongs to the carbamate kinase family.</text>
</comment>
<organism evidence="6">
    <name type="scientific">uncultured Gemmatimonadota bacterium</name>
    <dbReference type="NCBI Taxonomy" id="203437"/>
    <lineage>
        <taxon>Bacteria</taxon>
        <taxon>Pseudomonadati</taxon>
        <taxon>Gemmatimonadota</taxon>
        <taxon>environmental samples</taxon>
    </lineage>
</organism>
<dbReference type="PANTHER" id="PTHR30409">
    <property type="entry name" value="CARBAMATE KINASE"/>
    <property type="match status" value="1"/>
</dbReference>
<protein>
    <recommendedName>
        <fullName evidence="4">Carbamate kinase</fullName>
    </recommendedName>
</protein>
<evidence type="ECO:0000256" key="2">
    <source>
        <dbReference type="ARBA" id="ARBA00022679"/>
    </source>
</evidence>
<dbReference type="GO" id="GO:0019546">
    <property type="term" value="P:L-arginine deiminase pathway"/>
    <property type="evidence" value="ECO:0007669"/>
    <property type="project" value="TreeGrafter"/>
</dbReference>
<proteinExistence type="inferred from homology"/>